<evidence type="ECO:0000313" key="5">
    <source>
        <dbReference type="EMBL" id="KAF0914915.1"/>
    </source>
</evidence>
<dbReference type="InterPro" id="IPR011659">
    <property type="entry name" value="WD40"/>
</dbReference>
<dbReference type="InterPro" id="IPR011042">
    <property type="entry name" value="6-blade_b-propeller_TolB-like"/>
</dbReference>
<comment type="caution">
    <text evidence="5">The sequence shown here is derived from an EMBL/GenBank/DDBJ whole genome shotgun (WGS) entry which is preliminary data.</text>
</comment>
<keyword evidence="1" id="KW-0677">Repeat</keyword>
<dbReference type="Proteomes" id="UP000479710">
    <property type="component" value="Unassembled WGS sequence"/>
</dbReference>
<name>A0A6G1DQ01_9ORYZ</name>
<feature type="repeat" description="PPR" evidence="3">
    <location>
        <begin position="230"/>
        <end position="264"/>
    </location>
</feature>
<keyword evidence="2" id="KW-0809">Transit peptide</keyword>
<protein>
    <recommendedName>
        <fullName evidence="7">Dipeptidylpeptidase IV N-terminal domain-containing protein</fullName>
    </recommendedName>
</protein>
<evidence type="ECO:0008006" key="7">
    <source>
        <dbReference type="Google" id="ProtNLM"/>
    </source>
</evidence>
<dbReference type="Pfam" id="PF13041">
    <property type="entry name" value="PPR_2"/>
    <property type="match status" value="1"/>
</dbReference>
<feature type="repeat" description="PPR" evidence="3">
    <location>
        <begin position="331"/>
        <end position="361"/>
    </location>
</feature>
<proteinExistence type="predicted"/>
<dbReference type="InterPro" id="IPR011990">
    <property type="entry name" value="TPR-like_helical_dom_sf"/>
</dbReference>
<organism evidence="5 6">
    <name type="scientific">Oryza meyeriana var. granulata</name>
    <dbReference type="NCBI Taxonomy" id="110450"/>
    <lineage>
        <taxon>Eukaryota</taxon>
        <taxon>Viridiplantae</taxon>
        <taxon>Streptophyta</taxon>
        <taxon>Embryophyta</taxon>
        <taxon>Tracheophyta</taxon>
        <taxon>Spermatophyta</taxon>
        <taxon>Magnoliopsida</taxon>
        <taxon>Liliopsida</taxon>
        <taxon>Poales</taxon>
        <taxon>Poaceae</taxon>
        <taxon>BOP clade</taxon>
        <taxon>Oryzoideae</taxon>
        <taxon>Oryzeae</taxon>
        <taxon>Oryzinae</taxon>
        <taxon>Oryza</taxon>
        <taxon>Oryza meyeriana</taxon>
    </lineage>
</organism>
<feature type="repeat" description="PPR" evidence="3">
    <location>
        <begin position="168"/>
        <end position="202"/>
    </location>
</feature>
<feature type="region of interest" description="Disordered" evidence="4">
    <location>
        <begin position="632"/>
        <end position="652"/>
    </location>
</feature>
<keyword evidence="6" id="KW-1185">Reference proteome</keyword>
<dbReference type="Pfam" id="PF07676">
    <property type="entry name" value="PD40"/>
    <property type="match status" value="4"/>
</dbReference>
<dbReference type="PANTHER" id="PTHR47926">
    <property type="entry name" value="PENTATRICOPEPTIDE REPEAT-CONTAINING PROTEIN"/>
    <property type="match status" value="1"/>
</dbReference>
<evidence type="ECO:0000256" key="3">
    <source>
        <dbReference type="PROSITE-ProRule" id="PRU00708"/>
    </source>
</evidence>
<dbReference type="NCBIfam" id="TIGR00756">
    <property type="entry name" value="PPR"/>
    <property type="match status" value="5"/>
</dbReference>
<dbReference type="PROSITE" id="PS51375">
    <property type="entry name" value="PPR"/>
    <property type="match status" value="4"/>
</dbReference>
<dbReference type="Gene3D" id="2.120.10.30">
    <property type="entry name" value="TolB, C-terminal domain"/>
    <property type="match status" value="2"/>
</dbReference>
<dbReference type="InterPro" id="IPR002885">
    <property type="entry name" value="PPR_rpt"/>
</dbReference>
<feature type="repeat" description="PPR" evidence="3">
    <location>
        <begin position="362"/>
        <end position="396"/>
    </location>
</feature>
<dbReference type="InterPro" id="IPR046960">
    <property type="entry name" value="PPR_At4g14850-like_plant"/>
</dbReference>
<dbReference type="EMBL" id="SPHZ02000006">
    <property type="protein sequence ID" value="KAF0914915.1"/>
    <property type="molecule type" value="Genomic_DNA"/>
</dbReference>
<dbReference type="Pfam" id="PF01535">
    <property type="entry name" value="PPR"/>
    <property type="match status" value="7"/>
</dbReference>
<evidence type="ECO:0000313" key="6">
    <source>
        <dbReference type="Proteomes" id="UP000479710"/>
    </source>
</evidence>
<evidence type="ECO:0000256" key="2">
    <source>
        <dbReference type="ARBA" id="ARBA00022946"/>
    </source>
</evidence>
<evidence type="ECO:0000256" key="1">
    <source>
        <dbReference type="ARBA" id="ARBA00022737"/>
    </source>
</evidence>
<sequence>MFTVTLLDAHLARCSSIRHLLQIHAQFVASGLLADAFAASRLLLFTATTRLLPLPFHHSLRLLCLVHRPNAFSCNTVLKAARDHGLPHLCLPLYGSMLAAPDSYTHPILAAACATRGAIHEGRQVHGHAVRHGFGRNLYLANSLMSMYSACGCLGDARRVFDVGPMWDAVSWNTILAAYVQAGDVHQAVGVFARMPERSAAAVSSMVALFGRRRMVDEARRVFDRAEHKDVFTWTAMISCFQRNGMFALALGLFSDMRGEGWPVDEAVMVSVVAACARLEVTQSGEMCHGLAVRAGLGSRLNVQNALLHMYSSFLDVVAARRLFDTGQCLDHFSWNSMIAGYLKNGCFKDAKALFSAMPDKDNVSWTTMISGCVQNDQSSEALTVFNNMLAQGIKSDEVTLVSVISACTNMSSLEQGKLVHEYIWNHQYNITIILRTNLIDMYMKCGCLESALKVLDTMEERGTPCWNAVIVGLAMNGLVTKSLDMFSEMESCSTATPNEITFAGVLSAYRHAGLVEEGQHFFKLMQCKYHIVPNIRHYGCMVDLLGRAGYVREAEDLIESMPMPPDVPAWGALLGSCWKHDDNEVGERVGRKLVSLDPLHDGFHTMLSNIYALEGMWQCVKDLRGSMKQRHVPKVPATPSRPQDELHLTDGNSYNYNCQPIPPAALKTIVERLGVSRGDAVEDDIDSGRITGLVFVSEREHNLETLHVALRFADDGEVQVFSLADVYDADGLFSGARMEDSGCIAGGYEVDGRTVDHYLVYVSTKEPVQERRSPWNVAYKTNLRTGETERLTPPGTFDISPSVSPSGKKVAVASFQGKKWDGEINNLKTNIYVMSLENPSQDHKRVIENGGWPSWGSEDVIFFHRKDDGENNWGVFRYTLSTGDTVRVTPAAFDAVTPAAINETRVAVATIRQKSEFSDVRVEAQYRHIEHGDDLPRHFHKLQSPHEDVGVFRVSGVFPTFSKDGSKLAFVDNEFKSVWLADSQGLRVVFKTDGPDSVFSPLWNSKKDILYVCMGPSFRASETLEIHCIHNVSSGDRKSRQLTFGGFNNAFPSTNPDGTKFVFRSTRDGGSKYYKNLYIMEDADAGEDEGGQLVTRLTAGDWIDTHCQWSPNGKWIVFSSNRDRPADAPERDHGLDPGYFAVYLMDVADSSVVRVMRSGYDIAGHVNHPVFSPDGRSIAVTADLAAVTADPMSLPLFLHSVRPYGDIFTVDIDPDDMEKNKDVERFVRVTHSRYENPTPAWTVFSTHDPHAQWNLLVVEDEHIPSCPYAHPDGGESWHMTGQICIPKRHC</sequence>
<dbReference type="InterPro" id="IPR046848">
    <property type="entry name" value="E_motif"/>
</dbReference>
<evidence type="ECO:0000256" key="4">
    <source>
        <dbReference type="SAM" id="MobiDB-lite"/>
    </source>
</evidence>
<dbReference type="PANTHER" id="PTHR47926:SF436">
    <property type="entry name" value="PENTATRICOPEPTIDE REPEAT-CONTAINING PROTEIN ELI1, CHLOROPLASTIC-LIKE ISOFORM X2"/>
    <property type="match status" value="1"/>
</dbReference>
<dbReference type="OrthoDB" id="750171at2759"/>
<dbReference type="FunFam" id="1.25.40.10:FF:000242">
    <property type="entry name" value="Pentatricopeptide repeat-containing protein"/>
    <property type="match status" value="1"/>
</dbReference>
<dbReference type="Gene3D" id="1.25.40.10">
    <property type="entry name" value="Tetratricopeptide repeat domain"/>
    <property type="match status" value="4"/>
</dbReference>
<dbReference type="GO" id="GO:0009451">
    <property type="term" value="P:RNA modification"/>
    <property type="evidence" value="ECO:0007669"/>
    <property type="project" value="InterPro"/>
</dbReference>
<dbReference type="SUPFAM" id="SSF82171">
    <property type="entry name" value="DPP6 N-terminal domain-like"/>
    <property type="match status" value="1"/>
</dbReference>
<dbReference type="GO" id="GO:0003723">
    <property type="term" value="F:RNA binding"/>
    <property type="evidence" value="ECO:0007669"/>
    <property type="project" value="InterPro"/>
</dbReference>
<reference evidence="5 6" key="1">
    <citation type="submission" date="2019-11" db="EMBL/GenBank/DDBJ databases">
        <title>Whole genome sequence of Oryza granulata.</title>
        <authorList>
            <person name="Li W."/>
        </authorList>
    </citation>
    <scope>NUCLEOTIDE SEQUENCE [LARGE SCALE GENOMIC DNA]</scope>
    <source>
        <strain evidence="6">cv. Menghai</strain>
        <tissue evidence="5">Leaf</tissue>
    </source>
</reference>
<dbReference type="FunFam" id="1.25.40.10:FF:001318">
    <property type="entry name" value="Os03g0314400 protein"/>
    <property type="match status" value="1"/>
</dbReference>
<gene>
    <name evidence="5" type="ORF">E2562_032830</name>
</gene>
<dbReference type="Pfam" id="PF20431">
    <property type="entry name" value="E_motif"/>
    <property type="match status" value="1"/>
</dbReference>
<accession>A0A6G1DQ01</accession>
<dbReference type="FunFam" id="1.25.40.10:FF:000641">
    <property type="entry name" value="Pentatricopeptide repeat-containing protein mitochondrial"/>
    <property type="match status" value="1"/>
</dbReference>